<name>A0A1U7NYR2_9DEIO</name>
<dbReference type="STRING" id="249408.BOO71_0007189"/>
<gene>
    <name evidence="2" type="ORF">BOO71_0007189</name>
</gene>
<comment type="caution">
    <text evidence="2">The sequence shown here is derived from an EMBL/GenBank/DDBJ whole genome shotgun (WGS) entry which is preliminary data.</text>
</comment>
<dbReference type="AlphaFoldDB" id="A0A1U7NYR2"/>
<dbReference type="PANTHER" id="PTHR40086">
    <property type="entry name" value="PHOSPHOTRANSFERASE YTMP-RELATED"/>
    <property type="match status" value="1"/>
</dbReference>
<dbReference type="Gene3D" id="3.90.1200.10">
    <property type="match status" value="1"/>
</dbReference>
<dbReference type="Pfam" id="PF01636">
    <property type="entry name" value="APH"/>
    <property type="match status" value="1"/>
</dbReference>
<dbReference type="InterPro" id="IPR002575">
    <property type="entry name" value="Aminoglycoside_PTrfase"/>
</dbReference>
<dbReference type="Proteomes" id="UP000186607">
    <property type="component" value="Unassembled WGS sequence"/>
</dbReference>
<evidence type="ECO:0000313" key="3">
    <source>
        <dbReference type="Proteomes" id="UP000186607"/>
    </source>
</evidence>
<feature type="domain" description="Aminoglycoside phosphotransferase" evidence="1">
    <location>
        <begin position="50"/>
        <end position="241"/>
    </location>
</feature>
<evidence type="ECO:0000313" key="2">
    <source>
        <dbReference type="EMBL" id="OLV18044.1"/>
    </source>
</evidence>
<accession>A0A1U7NYR2</accession>
<dbReference type="SUPFAM" id="SSF56112">
    <property type="entry name" value="Protein kinase-like (PK-like)"/>
    <property type="match status" value="1"/>
</dbReference>
<dbReference type="EMBL" id="MSTI01000077">
    <property type="protein sequence ID" value="OLV18044.1"/>
    <property type="molecule type" value="Genomic_DNA"/>
</dbReference>
<keyword evidence="3" id="KW-1185">Reference proteome</keyword>
<reference evidence="2 3" key="1">
    <citation type="submission" date="2017-01" db="EMBL/GenBank/DDBJ databases">
        <title>Genome Analysis of Deinococcus marmoris KOPRI26562.</title>
        <authorList>
            <person name="Kim J.H."/>
            <person name="Oh H.-M."/>
        </authorList>
    </citation>
    <scope>NUCLEOTIDE SEQUENCE [LARGE SCALE GENOMIC DNA]</scope>
    <source>
        <strain evidence="2 3">KOPRI26562</strain>
    </source>
</reference>
<dbReference type="PANTHER" id="PTHR40086:SF1">
    <property type="entry name" value="CELL CYCLE REGULATOR CCRZ"/>
    <property type="match status" value="1"/>
</dbReference>
<sequence>MWSVLSWSALLWSALGRSGETGVTLRPTPSGTARPQHFPELEARYGPLTPMNSGMQSRVYTTQDGVAVVKVYRNRKGQHRTEAQNMLQAGMDGWLLGVTEADGVEALVMRRFAGHPLRASDVPRALPRLRQIVARLHTQQQGRVDLDKVRERLMRFRSALAAYPLSDLFEAVELPLERGLLDQPAAFCHLDMWHDNILIADDSDMARAGQDGAGQGGEEVLLIDWTRADWDDPLRDLALLKTGTLDLLGAGRSLEAALSFLPDHAPATLTRYRAYLALTTLHDLYWFLMNEPYEFDSQREFKVTRARHALGRLPENG</sequence>
<proteinExistence type="predicted"/>
<protein>
    <recommendedName>
        <fullName evidence="1">Aminoglycoside phosphotransferase domain-containing protein</fullName>
    </recommendedName>
</protein>
<evidence type="ECO:0000259" key="1">
    <source>
        <dbReference type="Pfam" id="PF01636"/>
    </source>
</evidence>
<dbReference type="InterPro" id="IPR052077">
    <property type="entry name" value="CcrZ_PhaseVar_Mediator"/>
</dbReference>
<organism evidence="2 3">
    <name type="scientific">Deinococcus marmoris</name>
    <dbReference type="NCBI Taxonomy" id="249408"/>
    <lineage>
        <taxon>Bacteria</taxon>
        <taxon>Thermotogati</taxon>
        <taxon>Deinococcota</taxon>
        <taxon>Deinococci</taxon>
        <taxon>Deinococcales</taxon>
        <taxon>Deinococcaceae</taxon>
        <taxon>Deinococcus</taxon>
    </lineage>
</organism>
<dbReference type="InterPro" id="IPR011009">
    <property type="entry name" value="Kinase-like_dom_sf"/>
</dbReference>